<feature type="transmembrane region" description="Helical" evidence="1">
    <location>
        <begin position="56"/>
        <end position="74"/>
    </location>
</feature>
<protein>
    <recommendedName>
        <fullName evidence="4">PrgI family protein</fullName>
    </recommendedName>
</protein>
<dbReference type="EMBL" id="CP026096">
    <property type="protein sequence ID" value="AZV45666.1"/>
    <property type="molecule type" value="Genomic_DNA"/>
</dbReference>
<evidence type="ECO:0000313" key="3">
    <source>
        <dbReference type="Proteomes" id="UP000283095"/>
    </source>
</evidence>
<name>A0A3T0KZA2_9BACI</name>
<keyword evidence="1" id="KW-0812">Transmembrane</keyword>
<keyword evidence="2" id="KW-0614">Plasmid</keyword>
<geneLocation type="plasmid" evidence="3">
    <name>pom18</name>
</geneLocation>
<sequence length="111" mass="13089">MKEVGKKKFTIPRQISKEFHVWRFVTFKEALLLALGGLIGYLLYAYMLPSSSSTQVKVFVIAIPPTIIGLCLFVKPIKVRKNIKLFHFIKWKIDFNNRQKVFYYKKKGFKE</sequence>
<dbReference type="AlphaFoldDB" id="A0A3T0KZA2"/>
<organism evidence="2 3">
    <name type="scientific">Peribacillus asahii</name>
    <dbReference type="NCBI Taxonomy" id="228899"/>
    <lineage>
        <taxon>Bacteria</taxon>
        <taxon>Bacillati</taxon>
        <taxon>Bacillota</taxon>
        <taxon>Bacilli</taxon>
        <taxon>Bacillales</taxon>
        <taxon>Bacillaceae</taxon>
        <taxon>Peribacillus</taxon>
    </lineage>
</organism>
<dbReference type="Proteomes" id="UP000283095">
    <property type="component" value="Plasmid pOM18"/>
</dbReference>
<dbReference type="RefSeq" id="WP_127762722.1">
    <property type="nucleotide sequence ID" value="NZ_CP026096.1"/>
</dbReference>
<evidence type="ECO:0000313" key="2">
    <source>
        <dbReference type="EMBL" id="AZV45666.1"/>
    </source>
</evidence>
<proteinExistence type="predicted"/>
<evidence type="ECO:0008006" key="4">
    <source>
        <dbReference type="Google" id="ProtNLM"/>
    </source>
</evidence>
<feature type="transmembrane region" description="Helical" evidence="1">
    <location>
        <begin position="21"/>
        <end position="44"/>
    </location>
</feature>
<evidence type="ECO:0000256" key="1">
    <source>
        <dbReference type="SAM" id="Phobius"/>
    </source>
</evidence>
<reference evidence="2 3" key="1">
    <citation type="submission" date="2018-01" db="EMBL/GenBank/DDBJ databases">
        <title>Bacillus asahii Genome sequencing and assembly.</title>
        <authorList>
            <person name="Jiang H."/>
            <person name="Feng Y."/>
            <person name="Zhao F."/>
            <person name="Lin X."/>
        </authorList>
    </citation>
    <scope>NUCLEOTIDE SEQUENCE [LARGE SCALE GENOMIC DNA]</scope>
    <source>
        <strain evidence="2 3">OM18</strain>
        <plasmid evidence="3">pom18</plasmid>
    </source>
</reference>
<gene>
    <name evidence="2" type="ORF">BAOM_p013</name>
</gene>
<dbReference type="OrthoDB" id="2152080at2"/>
<dbReference type="KEGG" id="pasa:BAOM_p013"/>
<accession>A0A3T0KZA2</accession>
<keyword evidence="1" id="KW-1133">Transmembrane helix</keyword>
<keyword evidence="1" id="KW-0472">Membrane</keyword>